<dbReference type="OrthoDB" id="8877014at2"/>
<protein>
    <submittedName>
        <fullName evidence="1">Phage protein</fullName>
    </submittedName>
</protein>
<dbReference type="Pfam" id="PF13252">
    <property type="entry name" value="Phage_capsid_3"/>
    <property type="match status" value="1"/>
</dbReference>
<evidence type="ECO:0000313" key="1">
    <source>
        <dbReference type="EMBL" id="AVR89022.1"/>
    </source>
</evidence>
<keyword evidence="2" id="KW-1185">Reference proteome</keyword>
<dbReference type="EMBL" id="CP028339">
    <property type="protein sequence ID" value="AVR89022.1"/>
    <property type="molecule type" value="Genomic_DNA"/>
</dbReference>
<gene>
    <name evidence="1" type="ORF">Tharo_2119</name>
</gene>
<dbReference type="Proteomes" id="UP000241885">
    <property type="component" value="Chromosome"/>
</dbReference>
<organism evidence="1 2">
    <name type="scientific">Thauera aromatica K172</name>
    <dbReference type="NCBI Taxonomy" id="44139"/>
    <lineage>
        <taxon>Bacteria</taxon>
        <taxon>Pseudomonadati</taxon>
        <taxon>Pseudomonadota</taxon>
        <taxon>Betaproteobacteria</taxon>
        <taxon>Rhodocyclales</taxon>
        <taxon>Zoogloeaceae</taxon>
        <taxon>Thauera</taxon>
    </lineage>
</organism>
<reference evidence="1 2" key="1">
    <citation type="submission" date="2018-03" db="EMBL/GenBank/DDBJ databases">
        <title>Complete genome sequence of Thauera aromatica, a model organism for studying aromatic compound degradation under denitrifying conditions.</title>
        <authorList>
            <person name="Lo H.-Y."/>
            <person name="Goris T."/>
            <person name="Boll M."/>
            <person name="Mueller J.A."/>
        </authorList>
    </citation>
    <scope>NUCLEOTIDE SEQUENCE [LARGE SCALE GENOMIC DNA]</scope>
    <source>
        <strain evidence="1 2">K172</strain>
    </source>
</reference>
<evidence type="ECO:0000313" key="2">
    <source>
        <dbReference type="Proteomes" id="UP000241885"/>
    </source>
</evidence>
<dbReference type="NCBIfam" id="TIGR04387">
    <property type="entry name" value="capsid_maj_N4"/>
    <property type="match status" value="1"/>
</dbReference>
<dbReference type="KEGG" id="tak:Tharo_2119"/>
<dbReference type="RefSeq" id="WP_107221181.1">
    <property type="nucleotide sequence ID" value="NZ_CP028339.1"/>
</dbReference>
<accession>A0A2R4BP71</accession>
<sequence>MAGSTGGFATNVAAGSALARKLFSVALFAQTQKQPGFSRALTGPAPSTGDAINKLKGQTSKDMPVVRITDLSKTAGDKVSVDVFGTIGGKPIMGDADAEGTGAALTNASMEVKIDLMTKVVDAGGKMAQQRTVHQLRNIAMANLTSYFARLDDQTTLVHLAGARGTEVNDDWIVPLSSDGDFASILVNDVTPPTFESHYLIDNAGASLATPSAANIGAIATADVLTLESIDNIRTLLDEMAFPLQPVKIADDPAASDEPMWVLYVSPRQYSQLLKATSNDIRSFQQNAWNRASYGSKHPLFKGEVGMWNGILVKKLNRAIRHGTGSSLTSVLAADKATGTGTATALPAGITAGFAVDRAILLGAQALGNAYGKNKGSDYHFDWLENPYNFGRALEVGGDCMGGKAKLRFNLGGAHVKDHGVMAFDSVVALT</sequence>
<dbReference type="InterPro" id="IPR025267">
    <property type="entry name" value="ORF017-like"/>
</dbReference>
<proteinExistence type="predicted"/>
<dbReference type="AlphaFoldDB" id="A0A2R4BP71"/>
<name>A0A2R4BP71_THAAR</name>